<dbReference type="EMBL" id="BGZK01000588">
    <property type="protein sequence ID" value="GBP51734.1"/>
    <property type="molecule type" value="Genomic_DNA"/>
</dbReference>
<dbReference type="Proteomes" id="UP000299102">
    <property type="component" value="Unassembled WGS sequence"/>
</dbReference>
<sequence>MRKRLCDSLLTRFDARRSPIRTFRPAISVDMIEFDSSPNKEEDVKDVAMEPAVHLICKSNVPGRAGAARAGRGGARRAGGARSVNNHHIHY</sequence>
<organism evidence="2 3">
    <name type="scientific">Eumeta variegata</name>
    <name type="common">Bagworm moth</name>
    <name type="synonym">Eumeta japonica</name>
    <dbReference type="NCBI Taxonomy" id="151549"/>
    <lineage>
        <taxon>Eukaryota</taxon>
        <taxon>Metazoa</taxon>
        <taxon>Ecdysozoa</taxon>
        <taxon>Arthropoda</taxon>
        <taxon>Hexapoda</taxon>
        <taxon>Insecta</taxon>
        <taxon>Pterygota</taxon>
        <taxon>Neoptera</taxon>
        <taxon>Endopterygota</taxon>
        <taxon>Lepidoptera</taxon>
        <taxon>Glossata</taxon>
        <taxon>Ditrysia</taxon>
        <taxon>Tineoidea</taxon>
        <taxon>Psychidae</taxon>
        <taxon>Oiketicinae</taxon>
        <taxon>Eumeta</taxon>
    </lineage>
</organism>
<evidence type="ECO:0000256" key="1">
    <source>
        <dbReference type="SAM" id="MobiDB-lite"/>
    </source>
</evidence>
<reference evidence="2 3" key="1">
    <citation type="journal article" date="2019" name="Commun. Biol.">
        <title>The bagworm genome reveals a unique fibroin gene that provides high tensile strength.</title>
        <authorList>
            <person name="Kono N."/>
            <person name="Nakamura H."/>
            <person name="Ohtoshi R."/>
            <person name="Tomita M."/>
            <person name="Numata K."/>
            <person name="Arakawa K."/>
        </authorList>
    </citation>
    <scope>NUCLEOTIDE SEQUENCE [LARGE SCALE GENOMIC DNA]</scope>
</reference>
<comment type="caution">
    <text evidence="2">The sequence shown here is derived from an EMBL/GenBank/DDBJ whole genome shotgun (WGS) entry which is preliminary data.</text>
</comment>
<proteinExistence type="predicted"/>
<dbReference type="AlphaFoldDB" id="A0A4C1WNP5"/>
<protein>
    <submittedName>
        <fullName evidence="2">Uncharacterized protein</fullName>
    </submittedName>
</protein>
<keyword evidence="3" id="KW-1185">Reference proteome</keyword>
<feature type="region of interest" description="Disordered" evidence="1">
    <location>
        <begin position="64"/>
        <end position="91"/>
    </location>
</feature>
<accession>A0A4C1WNP5</accession>
<gene>
    <name evidence="2" type="ORF">EVAR_97011_1</name>
</gene>
<evidence type="ECO:0000313" key="2">
    <source>
        <dbReference type="EMBL" id="GBP51734.1"/>
    </source>
</evidence>
<evidence type="ECO:0000313" key="3">
    <source>
        <dbReference type="Proteomes" id="UP000299102"/>
    </source>
</evidence>
<name>A0A4C1WNP5_EUMVA</name>